<evidence type="ECO:0000256" key="7">
    <source>
        <dbReference type="SAM" id="MobiDB-lite"/>
    </source>
</evidence>
<keyword evidence="6" id="KW-0046">Antibiotic resistance</keyword>
<keyword evidence="5" id="KW-0067">ATP-binding</keyword>
<feature type="compositionally biased region" description="Polar residues" evidence="7">
    <location>
        <begin position="71"/>
        <end position="86"/>
    </location>
</feature>
<reference evidence="10" key="1">
    <citation type="submission" date="2016-10" db="EMBL/GenBank/DDBJ databases">
        <authorList>
            <person name="Varghese N."/>
            <person name="Submissions S."/>
        </authorList>
    </citation>
    <scope>NUCLEOTIDE SEQUENCE [LARGE SCALE GENOMIC DNA]</scope>
    <source>
        <strain evidence="10">CGMCC 1.11147</strain>
    </source>
</reference>
<comment type="similarity">
    <text evidence="2">Belongs to the ABC transporter superfamily.</text>
</comment>
<evidence type="ECO:0000256" key="3">
    <source>
        <dbReference type="ARBA" id="ARBA00022448"/>
    </source>
</evidence>
<evidence type="ECO:0000313" key="10">
    <source>
        <dbReference type="Proteomes" id="UP000199004"/>
    </source>
</evidence>
<evidence type="ECO:0000256" key="4">
    <source>
        <dbReference type="ARBA" id="ARBA00022741"/>
    </source>
</evidence>
<dbReference type="Pfam" id="PF00005">
    <property type="entry name" value="ABC_tran"/>
    <property type="match status" value="1"/>
</dbReference>
<dbReference type="GO" id="GO:0016887">
    <property type="term" value="F:ATP hydrolysis activity"/>
    <property type="evidence" value="ECO:0007669"/>
    <property type="project" value="InterPro"/>
</dbReference>
<organism evidence="9 10">
    <name type="scientific">Nocardioides szechwanensis</name>
    <dbReference type="NCBI Taxonomy" id="1005944"/>
    <lineage>
        <taxon>Bacteria</taxon>
        <taxon>Bacillati</taxon>
        <taxon>Actinomycetota</taxon>
        <taxon>Actinomycetes</taxon>
        <taxon>Propionibacteriales</taxon>
        <taxon>Nocardioidaceae</taxon>
        <taxon>Nocardioides</taxon>
    </lineage>
</organism>
<dbReference type="GO" id="GO:0046677">
    <property type="term" value="P:response to antibiotic"/>
    <property type="evidence" value="ECO:0007669"/>
    <property type="project" value="UniProtKB-KW"/>
</dbReference>
<dbReference type="Proteomes" id="UP000199004">
    <property type="component" value="Unassembled WGS sequence"/>
</dbReference>
<dbReference type="GO" id="GO:0005886">
    <property type="term" value="C:plasma membrane"/>
    <property type="evidence" value="ECO:0007669"/>
    <property type="project" value="UniProtKB-SubCell"/>
</dbReference>
<dbReference type="AlphaFoldDB" id="A0A1H0ALV0"/>
<evidence type="ECO:0000256" key="1">
    <source>
        <dbReference type="ARBA" id="ARBA00004202"/>
    </source>
</evidence>
<dbReference type="InterPro" id="IPR003439">
    <property type="entry name" value="ABC_transporter-like_ATP-bd"/>
</dbReference>
<dbReference type="Gene3D" id="3.40.50.300">
    <property type="entry name" value="P-loop containing nucleotide triphosphate hydrolases"/>
    <property type="match status" value="1"/>
</dbReference>
<dbReference type="SUPFAM" id="SSF52540">
    <property type="entry name" value="P-loop containing nucleoside triphosphate hydrolases"/>
    <property type="match status" value="1"/>
</dbReference>
<accession>A0A1H0ALV0</accession>
<gene>
    <name evidence="9" type="ORF">SAMN05192576_2075</name>
</gene>
<name>A0A1H0ALV0_9ACTN</name>
<dbReference type="EMBL" id="FNIC01000002">
    <property type="protein sequence ID" value="SDN34341.1"/>
    <property type="molecule type" value="Genomic_DNA"/>
</dbReference>
<evidence type="ECO:0000256" key="2">
    <source>
        <dbReference type="ARBA" id="ARBA00005417"/>
    </source>
</evidence>
<proteinExistence type="inferred from homology"/>
<evidence type="ECO:0000256" key="5">
    <source>
        <dbReference type="ARBA" id="ARBA00022840"/>
    </source>
</evidence>
<feature type="region of interest" description="Disordered" evidence="7">
    <location>
        <begin position="70"/>
        <end position="102"/>
    </location>
</feature>
<dbReference type="InterPro" id="IPR027417">
    <property type="entry name" value="P-loop_NTPase"/>
</dbReference>
<dbReference type="InterPro" id="IPR050763">
    <property type="entry name" value="ABC_transporter_ATP-binding"/>
</dbReference>
<evidence type="ECO:0000313" key="9">
    <source>
        <dbReference type="EMBL" id="SDN34341.1"/>
    </source>
</evidence>
<dbReference type="PANTHER" id="PTHR42711">
    <property type="entry name" value="ABC TRANSPORTER ATP-BINDING PROTEIN"/>
    <property type="match status" value="1"/>
</dbReference>
<keyword evidence="10" id="KW-1185">Reference proteome</keyword>
<keyword evidence="4" id="KW-0547">Nucleotide-binding</keyword>
<dbReference type="STRING" id="1005944.SAMN05192576_2075"/>
<sequence length="102" mass="10630">MPAIDVVDVTKKYGDLAAVDRVSLEVAEGEFFGILGPNGAGKTTLLEIVEGLRRPDTGTASVLGLSAWPLSGSSVSGWSTRRTPGSRTCPGDRRSGSRSPAR</sequence>
<evidence type="ECO:0000259" key="8">
    <source>
        <dbReference type="Pfam" id="PF00005"/>
    </source>
</evidence>
<feature type="domain" description="ABC transporter" evidence="8">
    <location>
        <begin position="20"/>
        <end position="63"/>
    </location>
</feature>
<evidence type="ECO:0000256" key="6">
    <source>
        <dbReference type="ARBA" id="ARBA00023251"/>
    </source>
</evidence>
<comment type="subcellular location">
    <subcellularLocation>
        <location evidence="1">Cell membrane</location>
        <topology evidence="1">Peripheral membrane protein</topology>
    </subcellularLocation>
</comment>
<protein>
    <submittedName>
        <fullName evidence="9">ABC transporter</fullName>
    </submittedName>
</protein>
<dbReference type="GO" id="GO:0005524">
    <property type="term" value="F:ATP binding"/>
    <property type="evidence" value="ECO:0007669"/>
    <property type="project" value="UniProtKB-KW"/>
</dbReference>
<keyword evidence="3" id="KW-0813">Transport</keyword>
<dbReference type="PANTHER" id="PTHR42711:SF5">
    <property type="entry name" value="ABC TRANSPORTER ATP-BINDING PROTEIN NATA"/>
    <property type="match status" value="1"/>
</dbReference>